<evidence type="ECO:0008006" key="5">
    <source>
        <dbReference type="Google" id="ProtNLM"/>
    </source>
</evidence>
<dbReference type="GO" id="GO:0015074">
    <property type="term" value="P:DNA integration"/>
    <property type="evidence" value="ECO:0007669"/>
    <property type="project" value="InterPro"/>
</dbReference>
<keyword evidence="1" id="KW-0238">DNA-binding</keyword>
<dbReference type="Gene3D" id="1.10.443.10">
    <property type="entry name" value="Intergrase catalytic core"/>
    <property type="match status" value="1"/>
</dbReference>
<proteinExistence type="predicted"/>
<dbReference type="InterPro" id="IPR011010">
    <property type="entry name" value="DNA_brk_join_enz"/>
</dbReference>
<dbReference type="Gene3D" id="1.10.150.130">
    <property type="match status" value="1"/>
</dbReference>
<dbReference type="EMBL" id="KV918788">
    <property type="protein sequence ID" value="OSX79615.1"/>
    <property type="molecule type" value="Genomic_DNA"/>
</dbReference>
<accession>A0A1X6PFT4</accession>
<organism evidence="3 4">
    <name type="scientific">Porphyra umbilicalis</name>
    <name type="common">Purple laver</name>
    <name type="synonym">Red alga</name>
    <dbReference type="NCBI Taxonomy" id="2786"/>
    <lineage>
        <taxon>Eukaryota</taxon>
        <taxon>Rhodophyta</taxon>
        <taxon>Bangiophyceae</taxon>
        <taxon>Bangiales</taxon>
        <taxon>Bangiaceae</taxon>
        <taxon>Porphyra</taxon>
    </lineage>
</organism>
<evidence type="ECO:0000256" key="2">
    <source>
        <dbReference type="ARBA" id="ARBA00023172"/>
    </source>
</evidence>
<reference evidence="3 4" key="1">
    <citation type="submission" date="2017-03" db="EMBL/GenBank/DDBJ databases">
        <title>WGS assembly of Porphyra umbilicalis.</title>
        <authorList>
            <person name="Brawley S.H."/>
            <person name="Blouin N.A."/>
            <person name="Ficko-Blean E."/>
            <person name="Wheeler G.L."/>
            <person name="Lohr M."/>
            <person name="Goodson H.V."/>
            <person name="Jenkins J.W."/>
            <person name="Blaby-Haas C.E."/>
            <person name="Helliwell K.E."/>
            <person name="Chan C."/>
            <person name="Marriage T."/>
            <person name="Bhattacharya D."/>
            <person name="Klein A.S."/>
            <person name="Badis Y."/>
            <person name="Brodie J."/>
            <person name="Cao Y."/>
            <person name="Collen J."/>
            <person name="Dittami S.M."/>
            <person name="Gachon C.M."/>
            <person name="Green B.R."/>
            <person name="Karpowicz S."/>
            <person name="Kim J.W."/>
            <person name="Kudahl U."/>
            <person name="Lin S."/>
            <person name="Michel G."/>
            <person name="Mittag M."/>
            <person name="Olson B.J."/>
            <person name="Pangilinan J."/>
            <person name="Peng Y."/>
            <person name="Qiu H."/>
            <person name="Shu S."/>
            <person name="Singer J.T."/>
            <person name="Smith A.G."/>
            <person name="Sprecher B.N."/>
            <person name="Wagner V."/>
            <person name="Wang W."/>
            <person name="Wang Z.-Y."/>
            <person name="Yan J."/>
            <person name="Yarish C."/>
            <person name="Zoeuner-Riek S."/>
            <person name="Zhuang Y."/>
            <person name="Zou Y."/>
            <person name="Lindquist E.A."/>
            <person name="Grimwood J."/>
            <person name="Barry K."/>
            <person name="Rokhsar D.S."/>
            <person name="Schmutz J."/>
            <person name="Stiller J.W."/>
            <person name="Grossman A.R."/>
            <person name="Prochnik S.E."/>
        </authorList>
    </citation>
    <scope>NUCLEOTIDE SEQUENCE [LARGE SCALE GENOMIC DNA]</scope>
    <source>
        <strain evidence="3">4086291</strain>
    </source>
</reference>
<keyword evidence="2" id="KW-0233">DNA recombination</keyword>
<dbReference type="SUPFAM" id="SSF56349">
    <property type="entry name" value="DNA breaking-rejoining enzymes"/>
    <property type="match status" value="1"/>
</dbReference>
<dbReference type="InterPro" id="IPR013762">
    <property type="entry name" value="Integrase-like_cat_sf"/>
</dbReference>
<evidence type="ECO:0000256" key="1">
    <source>
        <dbReference type="ARBA" id="ARBA00023125"/>
    </source>
</evidence>
<protein>
    <recommendedName>
        <fullName evidence="5">Tyr recombinase domain-containing protein</fullName>
    </recommendedName>
</protein>
<gene>
    <name evidence="3" type="ORF">BU14_0074s0045</name>
</gene>
<dbReference type="InterPro" id="IPR010998">
    <property type="entry name" value="Integrase_recombinase_N"/>
</dbReference>
<dbReference type="SUPFAM" id="SSF47823">
    <property type="entry name" value="lambda integrase-like, N-terminal domain"/>
    <property type="match status" value="1"/>
</dbReference>
<dbReference type="GO" id="GO:0003677">
    <property type="term" value="F:DNA binding"/>
    <property type="evidence" value="ECO:0007669"/>
    <property type="project" value="UniProtKB-KW"/>
</dbReference>
<evidence type="ECO:0000313" key="4">
    <source>
        <dbReference type="Proteomes" id="UP000218209"/>
    </source>
</evidence>
<sequence length="318" mass="35203">MLARQLADSTKSSYATKWTAFMSFCQVSGYSHLPTTPEVVACYIGDLFERGTIVPGTLQSYLTPINAVHSIFQMDKPAVGPMLMAVRHGFARLYANHQGGSRNRRVPLPAAALTQMVALALTTTDPGLRRRVAGLTLTALTFSRPGGGANLRRKDVTLTPAPMRIQIPYYKHGARHNRKRLNIRIPRRAAGLQDGAWDLVHQHITAMRLATADPDQPLFTKVGDVTPLPTEVATVWMRERLYLLNINPPDACVYSGHSLRGCASTSARSIGCELDLIATLMGMKYKDTTTVSANYVEALAQPDVHARELYDRYRVDRR</sequence>
<dbReference type="GO" id="GO:0006310">
    <property type="term" value="P:DNA recombination"/>
    <property type="evidence" value="ECO:0007669"/>
    <property type="project" value="UniProtKB-KW"/>
</dbReference>
<dbReference type="AlphaFoldDB" id="A0A1X6PFT4"/>
<dbReference type="Proteomes" id="UP000218209">
    <property type="component" value="Unassembled WGS sequence"/>
</dbReference>
<evidence type="ECO:0000313" key="3">
    <source>
        <dbReference type="EMBL" id="OSX79615.1"/>
    </source>
</evidence>
<keyword evidence="4" id="KW-1185">Reference proteome</keyword>
<name>A0A1X6PFT4_PORUM</name>